<dbReference type="RefSeq" id="WP_098464458.1">
    <property type="nucleotide sequence ID" value="NZ_PDJJ01000001.1"/>
</dbReference>
<gene>
    <name evidence="3" type="ORF">ATJ88_2941</name>
</gene>
<dbReference type="Proteomes" id="UP000224130">
    <property type="component" value="Unassembled WGS sequence"/>
</dbReference>
<keyword evidence="4" id="KW-1185">Reference proteome</keyword>
<dbReference type="Pfam" id="PF08484">
    <property type="entry name" value="Methyltransf_14"/>
    <property type="match status" value="1"/>
</dbReference>
<dbReference type="InterPro" id="IPR038576">
    <property type="entry name" value="Methyltransf_Zn-bd_dom_put_sf"/>
</dbReference>
<reference evidence="3 4" key="1">
    <citation type="submission" date="2017-10" db="EMBL/GenBank/DDBJ databases">
        <title>Sequencing the genomes of 1000 actinobacteria strains.</title>
        <authorList>
            <person name="Klenk H.-P."/>
        </authorList>
    </citation>
    <scope>NUCLEOTIDE SEQUENCE [LARGE SCALE GENOMIC DNA]</scope>
    <source>
        <strain evidence="3 4">DSM 21863</strain>
    </source>
</reference>
<evidence type="ECO:0000259" key="1">
    <source>
        <dbReference type="Pfam" id="PF08421"/>
    </source>
</evidence>
<organism evidence="3 4">
    <name type="scientific">Isoptericola jiangsuensis</name>
    <dbReference type="NCBI Taxonomy" id="548579"/>
    <lineage>
        <taxon>Bacteria</taxon>
        <taxon>Bacillati</taxon>
        <taxon>Actinomycetota</taxon>
        <taxon>Actinomycetes</taxon>
        <taxon>Micrococcales</taxon>
        <taxon>Promicromonosporaceae</taxon>
        <taxon>Isoptericola</taxon>
    </lineage>
</organism>
<dbReference type="OrthoDB" id="9815644at2"/>
<proteinExistence type="predicted"/>
<dbReference type="SUPFAM" id="SSF53335">
    <property type="entry name" value="S-adenosyl-L-methionine-dependent methyltransferases"/>
    <property type="match status" value="1"/>
</dbReference>
<dbReference type="AlphaFoldDB" id="A0A2A9F101"/>
<comment type="caution">
    <text evidence="3">The sequence shown here is derived from an EMBL/GenBank/DDBJ whole genome shotgun (WGS) entry which is preliminary data.</text>
</comment>
<evidence type="ECO:0000259" key="2">
    <source>
        <dbReference type="Pfam" id="PF08484"/>
    </source>
</evidence>
<dbReference type="EMBL" id="PDJJ01000001">
    <property type="protein sequence ID" value="PFG44222.1"/>
    <property type="molecule type" value="Genomic_DNA"/>
</dbReference>
<sequence length="401" mass="40775">MTGGAPAATWRCRWCRGTTGSVVLDLGAQPAADVFPPAGSTGPDVLHPLRMVLCGGCGLAQLEDDPTDADEPRGVEPAALVEQSRAAVADLVDAGLATPGALAAECPSPHGGSWLGVLAGHGLRVAPPEADPPAGTVDVLVDSLGMMHDADQRAALERRAALLAPEGVLALHVHPLGTILRTGAWNALRHGHFAYYSVTWLVAAARAVGLAPVGLWHHGLYGGTVVLVLARDGSRRVADATGTPARAAVEAALADEARAGVVDGARVGTLQADVTRTAAALAGWVRDHRDDGVVGYGAASRAVALLAVAGVTGADLRGVVDASPAKRGLSMPGTAGPDGVRVPVLDPAALGDLHPRWVLLFVPDLLDEVRAAHPEVEAAGGRWVVAEPAPAVADPVPLSPR</sequence>
<evidence type="ECO:0000313" key="4">
    <source>
        <dbReference type="Proteomes" id="UP000224130"/>
    </source>
</evidence>
<dbReference type="Gene3D" id="3.40.50.720">
    <property type="entry name" value="NAD(P)-binding Rossmann-like Domain"/>
    <property type="match status" value="1"/>
</dbReference>
<accession>A0A2A9F101</accession>
<name>A0A2A9F101_9MICO</name>
<dbReference type="Pfam" id="PF08421">
    <property type="entry name" value="Methyltransf_13"/>
    <property type="match status" value="1"/>
</dbReference>
<dbReference type="Gene3D" id="3.40.50.150">
    <property type="entry name" value="Vaccinia Virus protein VP39"/>
    <property type="match status" value="1"/>
</dbReference>
<dbReference type="InterPro" id="IPR013630">
    <property type="entry name" value="Methyltransf_Zn-bd_dom_put"/>
</dbReference>
<feature type="domain" description="C-methyltransferase" evidence="2">
    <location>
        <begin position="221"/>
        <end position="387"/>
    </location>
</feature>
<evidence type="ECO:0000313" key="3">
    <source>
        <dbReference type="EMBL" id="PFG44222.1"/>
    </source>
</evidence>
<dbReference type="InterPro" id="IPR029063">
    <property type="entry name" value="SAM-dependent_MTases_sf"/>
</dbReference>
<dbReference type="Gene3D" id="6.20.50.110">
    <property type="entry name" value="Methyltransferase, zinc-binding domain"/>
    <property type="match status" value="1"/>
</dbReference>
<protein>
    <submittedName>
        <fullName evidence="3">Putative zinc binding protein</fullName>
    </submittedName>
</protein>
<dbReference type="InterPro" id="IPR013691">
    <property type="entry name" value="MeTrfase_14"/>
</dbReference>
<feature type="domain" description="Methyltransferase putative zinc binding" evidence="1">
    <location>
        <begin position="12"/>
        <end position="64"/>
    </location>
</feature>